<gene>
    <name evidence="5" type="ORF">GK108_15240</name>
</gene>
<sequence length="465" mass="50486">MSDANTKPVQPQKSVRFHQLVRALAKRDGGIPTPERHPTDRLRLVAKNQLVIQLDQTLPKLQRGSKLLLSGIDVRYAKRKIKRSDVRVSVRRVSHCNPRLVLLEGDEIHLLTDAELTYSPGTDTPPPTVVSSSANDIGYSPGTDTPPPTVVSSSGSGTGSTVPIVPASFDAQLRRILAGSAGWRDYPIVAVMDTGIDFAYPGTATLPIQHNGGHPMCDTVEADYIGWDFVHDQNNPYDDNHNKHGSRIAAIISQTMNHKVRILPLKVINSQGVGTLFDIFCGFEYLLSNRLPEKPRVINASWGFYSTEVNSLLTDYVNRLNDKGMWLINAAGNRGDLSGNAPVDLNSDNRYPACYSSTLFNVLTVTTVRGHASTGYTVVENFSSAYVNTGVGSGLDDGFNEPLATGNLPSIIGSSYATPFASAHAASHYQPPADVTTRDNLLSSVQQHIVQLEPKIDHGSLVPVE</sequence>
<dbReference type="GO" id="GO:0006508">
    <property type="term" value="P:proteolysis"/>
    <property type="evidence" value="ECO:0007669"/>
    <property type="project" value="InterPro"/>
</dbReference>
<evidence type="ECO:0000313" key="5">
    <source>
        <dbReference type="EMBL" id="NDU96235.1"/>
    </source>
</evidence>
<dbReference type="InterPro" id="IPR051048">
    <property type="entry name" value="Peptidase_S8/S53_subtilisin"/>
</dbReference>
<comment type="caution">
    <text evidence="5">The sequence shown here is derived from an EMBL/GenBank/DDBJ whole genome shotgun (WGS) entry which is preliminary data.</text>
</comment>
<evidence type="ECO:0000259" key="4">
    <source>
        <dbReference type="Pfam" id="PF00082"/>
    </source>
</evidence>
<dbReference type="GO" id="GO:0004252">
    <property type="term" value="F:serine-type endopeptidase activity"/>
    <property type="evidence" value="ECO:0007669"/>
    <property type="project" value="InterPro"/>
</dbReference>
<dbReference type="Proteomes" id="UP000474175">
    <property type="component" value="Unassembled WGS sequence"/>
</dbReference>
<dbReference type="RefSeq" id="WP_163949889.1">
    <property type="nucleotide sequence ID" value="NZ_JAAFZH010000006.1"/>
</dbReference>
<organism evidence="5 6">
    <name type="scientific">Spirosoma terrae</name>
    <dbReference type="NCBI Taxonomy" id="1968276"/>
    <lineage>
        <taxon>Bacteria</taxon>
        <taxon>Pseudomonadati</taxon>
        <taxon>Bacteroidota</taxon>
        <taxon>Cytophagia</taxon>
        <taxon>Cytophagales</taxon>
        <taxon>Cytophagaceae</taxon>
        <taxon>Spirosoma</taxon>
    </lineage>
</organism>
<dbReference type="InterPro" id="IPR000209">
    <property type="entry name" value="Peptidase_S8/S53_dom"/>
</dbReference>
<reference evidence="5 6" key="1">
    <citation type="submission" date="2020-02" db="EMBL/GenBank/DDBJ databases">
        <title>Draft genome sequence of two Spirosoma agri KCTC 52727 and Spirosoma terrae KCTC 52035.</title>
        <authorList>
            <person name="Rojas J."/>
            <person name="Ambika Manirajan B."/>
            <person name="Suarez C."/>
            <person name="Ratering S."/>
            <person name="Schnell S."/>
        </authorList>
    </citation>
    <scope>NUCLEOTIDE SEQUENCE [LARGE SCALE GENOMIC DNA]</scope>
    <source>
        <strain evidence="5 6">KCTC 52035</strain>
    </source>
</reference>
<dbReference type="PROSITE" id="PS51892">
    <property type="entry name" value="SUBTILASE"/>
    <property type="match status" value="1"/>
</dbReference>
<proteinExistence type="inferred from homology"/>
<feature type="region of interest" description="Disordered" evidence="3">
    <location>
        <begin position="117"/>
        <end position="157"/>
    </location>
</feature>
<dbReference type="PANTHER" id="PTHR43399:SF4">
    <property type="entry name" value="CELL WALL-ASSOCIATED PROTEASE"/>
    <property type="match status" value="1"/>
</dbReference>
<dbReference type="PANTHER" id="PTHR43399">
    <property type="entry name" value="SUBTILISIN-RELATED"/>
    <property type="match status" value="1"/>
</dbReference>
<dbReference type="InterPro" id="IPR036852">
    <property type="entry name" value="Peptidase_S8/S53_dom_sf"/>
</dbReference>
<dbReference type="AlphaFoldDB" id="A0A6L9L6F6"/>
<evidence type="ECO:0000256" key="3">
    <source>
        <dbReference type="SAM" id="MobiDB-lite"/>
    </source>
</evidence>
<feature type="domain" description="Peptidase S8/S53" evidence="4">
    <location>
        <begin position="188"/>
        <end position="436"/>
    </location>
</feature>
<name>A0A6L9L6F6_9BACT</name>
<dbReference type="SUPFAM" id="SSF52743">
    <property type="entry name" value="Subtilisin-like"/>
    <property type="match status" value="1"/>
</dbReference>
<comment type="similarity">
    <text evidence="1 2">Belongs to the peptidase S8 family.</text>
</comment>
<keyword evidence="6" id="KW-1185">Reference proteome</keyword>
<evidence type="ECO:0000313" key="6">
    <source>
        <dbReference type="Proteomes" id="UP000474175"/>
    </source>
</evidence>
<evidence type="ECO:0000256" key="1">
    <source>
        <dbReference type="ARBA" id="ARBA00011073"/>
    </source>
</evidence>
<dbReference type="Gene3D" id="3.40.50.200">
    <property type="entry name" value="Peptidase S8/S53 domain"/>
    <property type="match status" value="1"/>
</dbReference>
<comment type="caution">
    <text evidence="2">Lacks conserved residue(s) required for the propagation of feature annotation.</text>
</comment>
<protein>
    <submittedName>
        <fullName evidence="5">S8 family serine peptidase</fullName>
    </submittedName>
</protein>
<accession>A0A6L9L6F6</accession>
<evidence type="ECO:0000256" key="2">
    <source>
        <dbReference type="PROSITE-ProRule" id="PRU01240"/>
    </source>
</evidence>
<dbReference type="Pfam" id="PF00082">
    <property type="entry name" value="Peptidase_S8"/>
    <property type="match status" value="1"/>
</dbReference>
<dbReference type="EMBL" id="JAAFZH010000006">
    <property type="protein sequence ID" value="NDU96235.1"/>
    <property type="molecule type" value="Genomic_DNA"/>
</dbReference>